<evidence type="ECO:0000259" key="11">
    <source>
        <dbReference type="PROSITE" id="PS50173"/>
    </source>
</evidence>
<keyword evidence="2 12" id="KW-0808">Transferase</keyword>
<dbReference type="GO" id="GO:0007064">
    <property type="term" value="P:mitotic sister chromatid cohesion"/>
    <property type="evidence" value="ECO:0007669"/>
    <property type="project" value="UniProtKB-ARBA"/>
</dbReference>
<accession>A0A1M2V2G8</accession>
<evidence type="ECO:0000256" key="9">
    <source>
        <dbReference type="ARBA" id="ARBA00044975"/>
    </source>
</evidence>
<dbReference type="STRING" id="154538.A0A1M2V2G8"/>
<comment type="caution">
    <text evidence="12">The sequence shown here is derived from an EMBL/GenBank/DDBJ whole genome shotgun (WGS) entry which is preliminary data.</text>
</comment>
<dbReference type="InterPro" id="IPR043502">
    <property type="entry name" value="DNA/RNA_pol_sf"/>
</dbReference>
<evidence type="ECO:0000256" key="2">
    <source>
        <dbReference type="ARBA" id="ARBA00022679"/>
    </source>
</evidence>
<dbReference type="GO" id="GO:0003684">
    <property type="term" value="F:damaged DNA binding"/>
    <property type="evidence" value="ECO:0007669"/>
    <property type="project" value="InterPro"/>
</dbReference>
<keyword evidence="3" id="KW-0479">Metal-binding</keyword>
<name>A0A1M2V2G8_TRAPU</name>
<keyword evidence="5" id="KW-0863">Zinc-finger</keyword>
<dbReference type="EMBL" id="MNAD01001723">
    <property type="protein sequence ID" value="OJT01783.1"/>
    <property type="molecule type" value="Genomic_DNA"/>
</dbReference>
<dbReference type="GO" id="GO:0005657">
    <property type="term" value="C:replication fork"/>
    <property type="evidence" value="ECO:0007669"/>
    <property type="project" value="TreeGrafter"/>
</dbReference>
<evidence type="ECO:0000256" key="3">
    <source>
        <dbReference type="ARBA" id="ARBA00022723"/>
    </source>
</evidence>
<comment type="subcellular location">
    <subcellularLocation>
        <location evidence="1">Nucleus</location>
    </subcellularLocation>
</comment>
<dbReference type="FunFam" id="3.40.1170.60:FF:000008">
    <property type="entry name" value="DNA polymerase eta subunit"/>
    <property type="match status" value="1"/>
</dbReference>
<feature type="compositionally biased region" description="Basic residues" evidence="10">
    <location>
        <begin position="692"/>
        <end position="701"/>
    </location>
</feature>
<keyword evidence="13" id="KW-1185">Reference proteome</keyword>
<proteinExistence type="predicted"/>
<dbReference type="SUPFAM" id="SSF56672">
    <property type="entry name" value="DNA/RNA polymerases"/>
    <property type="match status" value="2"/>
</dbReference>
<evidence type="ECO:0000313" key="13">
    <source>
        <dbReference type="Proteomes" id="UP000184267"/>
    </source>
</evidence>
<dbReference type="PIRSF" id="PIRSF036603">
    <property type="entry name" value="DPol_eta"/>
    <property type="match status" value="1"/>
</dbReference>
<feature type="region of interest" description="Disordered" evidence="10">
    <location>
        <begin position="673"/>
        <end position="715"/>
    </location>
</feature>
<dbReference type="InterPro" id="IPR001126">
    <property type="entry name" value="UmuC"/>
</dbReference>
<dbReference type="GO" id="GO:0003887">
    <property type="term" value="F:DNA-directed DNA polymerase activity"/>
    <property type="evidence" value="ECO:0007669"/>
    <property type="project" value="TreeGrafter"/>
</dbReference>
<evidence type="ECO:0000256" key="8">
    <source>
        <dbReference type="ARBA" id="ARBA00023242"/>
    </source>
</evidence>
<reference evidence="12 13" key="1">
    <citation type="submission" date="2016-10" db="EMBL/GenBank/DDBJ databases">
        <title>Genome sequence of the basidiomycete white-rot fungus Trametes pubescens.</title>
        <authorList>
            <person name="Makela M.R."/>
            <person name="Granchi Z."/>
            <person name="Peng M."/>
            <person name="De Vries R.P."/>
            <person name="Grigoriev I."/>
            <person name="Riley R."/>
            <person name="Hilden K."/>
        </authorList>
    </citation>
    <scope>NUCLEOTIDE SEQUENCE [LARGE SCALE GENOMIC DNA]</scope>
    <source>
        <strain evidence="12 13">FBCC735</strain>
    </source>
</reference>
<keyword evidence="8" id="KW-0539">Nucleus</keyword>
<feature type="compositionally biased region" description="Low complexity" evidence="10">
    <location>
        <begin position="590"/>
        <end position="601"/>
    </location>
</feature>
<dbReference type="OrthoDB" id="5723at2759"/>
<dbReference type="GO" id="GO:0006281">
    <property type="term" value="P:DNA repair"/>
    <property type="evidence" value="ECO:0007669"/>
    <property type="project" value="UniProtKB-KW"/>
</dbReference>
<dbReference type="GO" id="GO:0008270">
    <property type="term" value="F:zinc ion binding"/>
    <property type="evidence" value="ECO:0007669"/>
    <property type="project" value="UniProtKB-KW"/>
</dbReference>
<dbReference type="Gene3D" id="3.40.1170.60">
    <property type="match status" value="1"/>
</dbReference>
<feature type="region of interest" description="Disordered" evidence="10">
    <location>
        <begin position="247"/>
        <end position="272"/>
    </location>
</feature>
<dbReference type="PANTHER" id="PTHR45873">
    <property type="entry name" value="DNA POLYMERASE ETA"/>
    <property type="match status" value="1"/>
</dbReference>
<evidence type="ECO:0000256" key="4">
    <source>
        <dbReference type="ARBA" id="ARBA00022763"/>
    </source>
</evidence>
<dbReference type="GO" id="GO:0035861">
    <property type="term" value="C:site of double-strand break"/>
    <property type="evidence" value="ECO:0007669"/>
    <property type="project" value="TreeGrafter"/>
</dbReference>
<dbReference type="InterPro" id="IPR043128">
    <property type="entry name" value="Rev_trsase/Diguanyl_cyclase"/>
</dbReference>
<feature type="region of interest" description="Disordered" evidence="10">
    <location>
        <begin position="549"/>
        <end position="602"/>
    </location>
</feature>
<evidence type="ECO:0000256" key="10">
    <source>
        <dbReference type="SAM" id="MobiDB-lite"/>
    </source>
</evidence>
<dbReference type="OMA" id="AWPCSNL"/>
<keyword evidence="7" id="KW-0234">DNA repair</keyword>
<dbReference type="InterPro" id="IPR052230">
    <property type="entry name" value="DNA_polymerase_eta"/>
</dbReference>
<evidence type="ECO:0000256" key="6">
    <source>
        <dbReference type="ARBA" id="ARBA00022833"/>
    </source>
</evidence>
<evidence type="ECO:0000256" key="5">
    <source>
        <dbReference type="ARBA" id="ARBA00022771"/>
    </source>
</evidence>
<evidence type="ECO:0000256" key="7">
    <source>
        <dbReference type="ARBA" id="ARBA00023204"/>
    </source>
</evidence>
<dbReference type="Gene3D" id="3.30.70.270">
    <property type="match status" value="1"/>
</dbReference>
<sequence length="715" mass="78837">MSAPNSAAASSKPVSKSYWKGKAKATENDFNDLNPTITYRHLHSNNLGVRDPLRVVALCDSDAFYAACEQVRLALDPALPLVVQQWDSLIAVNYPARTYGISRMDKIRDARKRCPNLVVVHVATYREGEAEPGYWENPDTHTHKVSLDHYRRESMKIIQLFKEGLPGGEVEKASIDEAFIDFTRPVREELLKRYPYLAVVPPDAPNGVDSPLPPPPPISWDGLATIVPVNPPKERPKEQALLAEGALDTTAEDQKSNVSEPSNDEEDVEDDDTLTTWHDVALSIAAELMLRIREDIRTKLGYTTSAVSALESSLTIDLVLTFPRVSHEISSSPRSVSVVVYPALGLNASYEQLTASYKKPMNQTILRNAAIPNYLKPMAFQKIRFLGGKLGKALAEEYDVSTVGDLLTISLVKEKSAVNKSMLASKNLPQPITKATQGYHWIRVLAAELALRLNEAREVNTALWPKTIVLHIRQGYDTFKSKQTPFPFTKTVTVDVIASYGDKLWKELVGPGGSLPFKISNVQLSFSGIGIMEVGQRSIEGFLASKPPNEEQVLTEGAEGSTSKPPSAVKRKRSLSPATAPRQSNLRDNAAPSASSTRPSAIGERDERFSFVCERCGQRIWLGDADAARDADVDAYGREERAGAFDAIREEALAALRLEHADFHFAQELAASADDNVPRRSIRPVDQPAPTVKKKKQKSKKTSGDEGIAKFFSKR</sequence>
<protein>
    <recommendedName>
        <fullName evidence="9">DNA polymerase eta</fullName>
    </recommendedName>
</protein>
<keyword evidence="6" id="KW-0862">Zinc</keyword>
<dbReference type="Gene3D" id="1.10.150.20">
    <property type="entry name" value="5' to 3' exonuclease, C-terminal subdomain"/>
    <property type="match status" value="1"/>
</dbReference>
<dbReference type="Pfam" id="PF11799">
    <property type="entry name" value="IMS_C"/>
    <property type="match status" value="1"/>
</dbReference>
<gene>
    <name evidence="12" type="ORF">TRAPUB_7839</name>
</gene>
<keyword evidence="4" id="KW-0227">DNA damage</keyword>
<dbReference type="Proteomes" id="UP000184267">
    <property type="component" value="Unassembled WGS sequence"/>
</dbReference>
<dbReference type="AlphaFoldDB" id="A0A1M2V2G8"/>
<dbReference type="PANTHER" id="PTHR45873:SF1">
    <property type="entry name" value="DNA POLYMERASE ETA"/>
    <property type="match status" value="1"/>
</dbReference>
<evidence type="ECO:0000256" key="1">
    <source>
        <dbReference type="ARBA" id="ARBA00004123"/>
    </source>
</evidence>
<dbReference type="GO" id="GO:0042276">
    <property type="term" value="P:error-prone translesion synthesis"/>
    <property type="evidence" value="ECO:0007669"/>
    <property type="project" value="TreeGrafter"/>
</dbReference>
<dbReference type="GO" id="GO:0070987">
    <property type="term" value="P:error-free translesion synthesis"/>
    <property type="evidence" value="ECO:0007669"/>
    <property type="project" value="UniProtKB-ARBA"/>
</dbReference>
<evidence type="ECO:0000313" key="12">
    <source>
        <dbReference type="EMBL" id="OJT01783.1"/>
    </source>
</evidence>
<dbReference type="InterPro" id="IPR017961">
    <property type="entry name" value="DNA_pol_Y-fam_little_finger"/>
</dbReference>
<dbReference type="GO" id="GO:0009314">
    <property type="term" value="P:response to radiation"/>
    <property type="evidence" value="ECO:0007669"/>
    <property type="project" value="TreeGrafter"/>
</dbReference>
<dbReference type="Gene3D" id="3.30.1490.100">
    <property type="entry name" value="DNA polymerase, Y-family, little finger domain"/>
    <property type="match status" value="1"/>
</dbReference>
<dbReference type="PROSITE" id="PS50173">
    <property type="entry name" value="UMUC"/>
    <property type="match status" value="1"/>
</dbReference>
<dbReference type="SUPFAM" id="SSF100879">
    <property type="entry name" value="Lesion bypass DNA polymerase (Y-family), little finger domain"/>
    <property type="match status" value="1"/>
</dbReference>
<dbReference type="InterPro" id="IPR036775">
    <property type="entry name" value="DNA_pol_Y-fam_lit_finger_sf"/>
</dbReference>
<feature type="compositionally biased region" description="Acidic residues" evidence="10">
    <location>
        <begin position="262"/>
        <end position="272"/>
    </location>
</feature>
<dbReference type="Pfam" id="PF00817">
    <property type="entry name" value="IMS"/>
    <property type="match status" value="1"/>
</dbReference>
<dbReference type="GO" id="GO:0005634">
    <property type="term" value="C:nucleus"/>
    <property type="evidence" value="ECO:0007669"/>
    <property type="project" value="UniProtKB-SubCell"/>
</dbReference>
<feature type="domain" description="UmuC" evidence="11">
    <location>
        <begin position="56"/>
        <end position="183"/>
    </location>
</feature>
<organism evidence="12 13">
    <name type="scientific">Trametes pubescens</name>
    <name type="common">White-rot fungus</name>
    <dbReference type="NCBI Taxonomy" id="154538"/>
    <lineage>
        <taxon>Eukaryota</taxon>
        <taxon>Fungi</taxon>
        <taxon>Dikarya</taxon>
        <taxon>Basidiomycota</taxon>
        <taxon>Agaricomycotina</taxon>
        <taxon>Agaricomycetes</taxon>
        <taxon>Polyporales</taxon>
        <taxon>Polyporaceae</taxon>
        <taxon>Trametes</taxon>
    </lineage>
</organism>